<reference evidence="1" key="1">
    <citation type="submission" date="2018-02" db="EMBL/GenBank/DDBJ databases">
        <title>The genomes of Aspergillus section Nigri reveals drivers in fungal speciation.</title>
        <authorList>
            <consortium name="DOE Joint Genome Institute"/>
            <person name="Vesth T.C."/>
            <person name="Nybo J."/>
            <person name="Theobald S."/>
            <person name="Brandl J."/>
            <person name="Frisvad J.C."/>
            <person name="Nielsen K.F."/>
            <person name="Lyhne E.K."/>
            <person name="Kogle M.E."/>
            <person name="Kuo A."/>
            <person name="Riley R."/>
            <person name="Clum A."/>
            <person name="Nolan M."/>
            <person name="Lipzen A."/>
            <person name="Salamov A."/>
            <person name="Henrissat B."/>
            <person name="Wiebenga A."/>
            <person name="De vries R.P."/>
            <person name="Grigoriev I.V."/>
            <person name="Mortensen U.H."/>
            <person name="Andersen M.R."/>
            <person name="Baker S.E."/>
        </authorList>
    </citation>
    <scope>NUCLEOTIDE SEQUENCE</scope>
    <source>
        <strain evidence="1">CBS 621.78</strain>
    </source>
</reference>
<accession>A0ACD1G7E7</accession>
<protein>
    <submittedName>
        <fullName evidence="1">Uncharacterized protein</fullName>
    </submittedName>
</protein>
<sequence>MDSVGHGFIGRVSQSIRLSIILEGYGLEAEQDKGCAGWWLCSFSRAILRHMTTNWLLDSPGSRPTAVAEGAIIMLSSPWWSCFLSLLFKAMNSKDSSCHLASWLYFCITLYFMIRTWTEEERAFIDRNHVVNGLICFNRSDGMPPASRLLRSRVRVTGRDTATLHQVQLSDRLTKR</sequence>
<keyword evidence="2" id="KW-1185">Reference proteome</keyword>
<dbReference type="Proteomes" id="UP000249057">
    <property type="component" value="Unassembled WGS sequence"/>
</dbReference>
<gene>
    <name evidence="1" type="ORF">BO95DRAFT_150446</name>
</gene>
<evidence type="ECO:0000313" key="2">
    <source>
        <dbReference type="Proteomes" id="UP000249057"/>
    </source>
</evidence>
<organism evidence="1 2">
    <name type="scientific">Aspergillus brunneoviolaceus CBS 621.78</name>
    <dbReference type="NCBI Taxonomy" id="1450534"/>
    <lineage>
        <taxon>Eukaryota</taxon>
        <taxon>Fungi</taxon>
        <taxon>Dikarya</taxon>
        <taxon>Ascomycota</taxon>
        <taxon>Pezizomycotina</taxon>
        <taxon>Eurotiomycetes</taxon>
        <taxon>Eurotiomycetidae</taxon>
        <taxon>Eurotiales</taxon>
        <taxon>Aspergillaceae</taxon>
        <taxon>Aspergillus</taxon>
        <taxon>Aspergillus subgen. Circumdati</taxon>
    </lineage>
</organism>
<proteinExistence type="predicted"/>
<name>A0ACD1G7E7_9EURO</name>
<dbReference type="EMBL" id="KZ825347">
    <property type="protein sequence ID" value="RAH45209.1"/>
    <property type="molecule type" value="Genomic_DNA"/>
</dbReference>
<evidence type="ECO:0000313" key="1">
    <source>
        <dbReference type="EMBL" id="RAH45209.1"/>
    </source>
</evidence>